<gene>
    <name evidence="21" type="ORF">BOTCAL_0155g00020</name>
</gene>
<dbReference type="PROSITE" id="PS00517">
    <property type="entry name" value="RNASE_3_1"/>
    <property type="match status" value="2"/>
</dbReference>
<keyword evidence="5" id="KW-0677">Repeat</keyword>
<evidence type="ECO:0000256" key="4">
    <source>
        <dbReference type="ARBA" id="ARBA00022723"/>
    </source>
</evidence>
<dbReference type="CDD" id="cd18034">
    <property type="entry name" value="DEXHc_dicer"/>
    <property type="match status" value="1"/>
</dbReference>
<dbReference type="InterPro" id="IPR038248">
    <property type="entry name" value="Dicer_dimer_sf"/>
</dbReference>
<evidence type="ECO:0000313" key="21">
    <source>
        <dbReference type="EMBL" id="TEY63380.1"/>
    </source>
</evidence>
<dbReference type="GO" id="GO:0004525">
    <property type="term" value="F:ribonuclease III activity"/>
    <property type="evidence" value="ECO:0007669"/>
    <property type="project" value="InterPro"/>
</dbReference>
<organism evidence="21 22">
    <name type="scientific">Botryotinia calthae</name>
    <dbReference type="NCBI Taxonomy" id="38488"/>
    <lineage>
        <taxon>Eukaryota</taxon>
        <taxon>Fungi</taxon>
        <taxon>Dikarya</taxon>
        <taxon>Ascomycota</taxon>
        <taxon>Pezizomycotina</taxon>
        <taxon>Leotiomycetes</taxon>
        <taxon>Helotiales</taxon>
        <taxon>Sclerotiniaceae</taxon>
        <taxon>Botryotinia</taxon>
    </lineage>
</organism>
<dbReference type="Pfam" id="PF00270">
    <property type="entry name" value="DEAD"/>
    <property type="match status" value="1"/>
</dbReference>
<evidence type="ECO:0000256" key="1">
    <source>
        <dbReference type="ARBA" id="ARBA00001936"/>
    </source>
</evidence>
<evidence type="ECO:0008006" key="23">
    <source>
        <dbReference type="Google" id="ProtNLM"/>
    </source>
</evidence>
<dbReference type="GO" id="GO:0005737">
    <property type="term" value="C:cytoplasm"/>
    <property type="evidence" value="ECO:0007669"/>
    <property type="project" value="TreeGrafter"/>
</dbReference>
<dbReference type="FunFam" id="1.10.1520.10:FF:000015">
    <property type="entry name" value="Dicer-like protein 1"/>
    <property type="match status" value="1"/>
</dbReference>
<dbReference type="Gene3D" id="3.30.160.380">
    <property type="entry name" value="Dicer dimerisation domain"/>
    <property type="match status" value="1"/>
</dbReference>
<dbReference type="Pfam" id="PF03368">
    <property type="entry name" value="Dicer_dimer"/>
    <property type="match status" value="1"/>
</dbReference>
<feature type="region of interest" description="Disordered" evidence="16">
    <location>
        <begin position="61"/>
        <end position="83"/>
    </location>
</feature>
<comment type="cofactor">
    <cofactor evidence="1">
        <name>Mn(2+)</name>
        <dbReference type="ChEBI" id="CHEBI:29035"/>
    </cofactor>
</comment>
<evidence type="ECO:0000259" key="20">
    <source>
        <dbReference type="PROSITE" id="PS51327"/>
    </source>
</evidence>
<evidence type="ECO:0000256" key="15">
    <source>
        <dbReference type="PROSITE-ProRule" id="PRU00657"/>
    </source>
</evidence>
<dbReference type="GO" id="GO:0046872">
    <property type="term" value="F:metal ion binding"/>
    <property type="evidence" value="ECO:0007669"/>
    <property type="project" value="UniProtKB-KW"/>
</dbReference>
<keyword evidence="4" id="KW-0479">Metal-binding</keyword>
<keyword evidence="8" id="KW-0347">Helicase</keyword>
<dbReference type="InterPro" id="IPR000999">
    <property type="entry name" value="RNase_III_dom"/>
</dbReference>
<dbReference type="InterPro" id="IPR005034">
    <property type="entry name" value="Dicer_dimerisation"/>
</dbReference>
<keyword evidence="3" id="KW-0930">Antiviral protein</keyword>
<dbReference type="PROSITE" id="PS50142">
    <property type="entry name" value="RNASE_3_2"/>
    <property type="match status" value="2"/>
</dbReference>
<evidence type="ECO:0000256" key="2">
    <source>
        <dbReference type="ARBA" id="ARBA00001946"/>
    </source>
</evidence>
<dbReference type="PROSITE" id="PS51192">
    <property type="entry name" value="HELICASE_ATP_BIND_1"/>
    <property type="match status" value="1"/>
</dbReference>
<dbReference type="SMART" id="SM00490">
    <property type="entry name" value="HELICc"/>
    <property type="match status" value="1"/>
</dbReference>
<evidence type="ECO:0000256" key="6">
    <source>
        <dbReference type="ARBA" id="ARBA00022741"/>
    </source>
</evidence>
<sequence>MKVHKFPKWTTIRGNKRPRSQKQTPHLNHDSLSLKPTSLLHNSSLPVRVFSPTNHFRSSASFEDMGYTSEPDTDPDTGDSLIDGRDGIEGDLIALTSGERLNETVEDLCSDSSGLIAENEDDDNSAGEKGDIVIVTPRTYQLEMLEESLKRNVIVAMDTGSGKTYVAVLRMLAELERMKPDKIIWFLAPTVALCAQHHEYLQLNIPSVLIKLLIGADGVDRWTEQRQWDAVLKDVKAVVSSYQVLLDALTHGFVRMGRLSLIIFDEAHNCVNKAPGAKIMKSFYHPYKSISPLPHILGLSASPVMRSSPQSLSDIEETLDAICCTPKTHQADLRLRVKLPLLSIIYYTPESNIILTKTVASLRKIVQSLNIFEDPYVLALKRSDSEKSQRELAKVLRSFKTYSQTQLKSIDKTSSEIILVELGTWAADYYISAVVTRYLKAMSAKDNFIVEDSPAAEKLYIAKALRQVEISPSTLSDTGKISNKVEKLLGIIAQQKPPFSAIIFVKERATVSVLAHLLSHHPLTKERFKIGTMVGTSLNSKRTDQIGELVDINQQKDTLSSFKRGNFDILIATNVLEEGIDVPACNLVICFSKPANLKSFVQRRGRARQQDSKLILLDASGDKVTNWHELERNMREEYGKEMRELQHIYEIETADEQSEDDRVLRIESTGAQLDLDSALPHLYHFCSVLTTKDFVDLRPDFIYSSKPGSEYIRAKVILPGSVSKPLRVHESRGSWLSERSAAKDAAFEAYSALYRGGLVNDNLLPLMVHDKVIDELTSKPVDTRASLLEVKERFNPWIDIARAWQEAEHHAGIVRTSVMSFGGIKLELCLPIDPPAIPPLKLYWDADTEFFVDFTNDIEIGTSEDMLAQALNDINLLLSDRGRKVHIQSRRTVVQFILLQDAGSLSSGCFPVDPNGNIKNTGFIREVGKLESPYIFEKWLPSKPPINQVKNPYPDFPDAPEDVPYLAVVKVSRRADFLHKVQNEKPSSSSKQFSSVLPASACVQDVMPAQLSRFGMMIPSITHHIEVQLVVDRLSKTILRDLEISDRSLIQTAITHASYSLDSNYQRLEFLGDSILKLCTSVQLVAEHLDWHEGYLSAIKDRIVSNSRSSRAAAEVGLDEYIMTKKFTGAKWRPMYVDDLVITEQKTREMSSKILSDVVEALIGACMVDGGIPKALKSLQLFFPELNWLPLETRQVSLYQQAPNYLHLLIALRPVEQILAYTFTKKSLLVEAMTHPSYTSGTQSLERLEFLGDSILDNIIVTAMWSHSTPLSHFHMHLLRSALVNADFLAFLCMEMSIDQNVTNLTEGKNHRIYETHSRRRVSLVSFLRHSSISLSIYQKEALARHAELRDQILEVIYTGDTFPWALLSRLDARKFFSDMIESLLGAVWIDSGSMEVCTQLIERMGVLRYMRRILKDGVRIMHPKEELGIVADSENVRYVLRREKMGGDATEVNADADEEVRAEYRCTVFVGGEEIVEVRGGVRKEEIQARAAEQAVRILKARGHGKGNGNAGEGKKRKFLDEERAFVGEDGKIEEDKMDFD</sequence>
<dbReference type="Gene3D" id="1.10.1520.10">
    <property type="entry name" value="Ribonuclease III domain"/>
    <property type="match status" value="2"/>
</dbReference>
<accession>A0A4Y8D1Z6</accession>
<evidence type="ECO:0000256" key="9">
    <source>
        <dbReference type="ARBA" id="ARBA00022840"/>
    </source>
</evidence>
<dbReference type="GO" id="GO:0030422">
    <property type="term" value="P:siRNA processing"/>
    <property type="evidence" value="ECO:0007669"/>
    <property type="project" value="TreeGrafter"/>
</dbReference>
<comment type="caution">
    <text evidence="21">The sequence shown here is derived from an EMBL/GenBank/DDBJ whole genome shotgun (WGS) entry which is preliminary data.</text>
</comment>
<feature type="compositionally biased region" description="Polar residues" evidence="16">
    <location>
        <begin position="21"/>
        <end position="36"/>
    </location>
</feature>
<keyword evidence="9" id="KW-0067">ATP-binding</keyword>
<keyword evidence="22" id="KW-1185">Reference proteome</keyword>
<keyword evidence="12" id="KW-0051">Antiviral defense</keyword>
<evidence type="ECO:0000256" key="3">
    <source>
        <dbReference type="ARBA" id="ARBA00022721"/>
    </source>
</evidence>
<evidence type="ECO:0000256" key="16">
    <source>
        <dbReference type="SAM" id="MobiDB-lite"/>
    </source>
</evidence>
<dbReference type="InterPro" id="IPR001650">
    <property type="entry name" value="Helicase_C-like"/>
</dbReference>
<dbReference type="Proteomes" id="UP000297299">
    <property type="component" value="Unassembled WGS sequence"/>
</dbReference>
<feature type="domain" description="Helicase ATP-binding" evidence="18">
    <location>
        <begin position="144"/>
        <end position="303"/>
    </location>
</feature>
<dbReference type="OrthoDB" id="416741at2759"/>
<dbReference type="GO" id="GO:0004386">
    <property type="term" value="F:helicase activity"/>
    <property type="evidence" value="ECO:0007669"/>
    <property type="project" value="UniProtKB-KW"/>
</dbReference>
<comment type="similarity">
    <text evidence="15">Belongs to the helicase family. Dicer subfamily.</text>
</comment>
<dbReference type="GO" id="GO:0050688">
    <property type="term" value="P:regulation of defense response to virus"/>
    <property type="evidence" value="ECO:0007669"/>
    <property type="project" value="UniProtKB-KW"/>
</dbReference>
<keyword evidence="7" id="KW-0378">Hydrolase</keyword>
<dbReference type="InterPro" id="IPR014001">
    <property type="entry name" value="Helicase_ATP-bd"/>
</dbReference>
<keyword evidence="10" id="KW-0460">Magnesium</keyword>
<evidence type="ECO:0000256" key="13">
    <source>
        <dbReference type="ARBA" id="ARBA00023211"/>
    </source>
</evidence>
<dbReference type="Pfam" id="PF00271">
    <property type="entry name" value="Helicase_C"/>
    <property type="match status" value="1"/>
</dbReference>
<evidence type="ECO:0000256" key="14">
    <source>
        <dbReference type="ARBA" id="ARBA00025403"/>
    </source>
</evidence>
<keyword evidence="11 15" id="KW-0694">RNA-binding</keyword>
<dbReference type="GO" id="GO:0051607">
    <property type="term" value="P:defense response to virus"/>
    <property type="evidence" value="ECO:0007669"/>
    <property type="project" value="UniProtKB-KW"/>
</dbReference>
<dbReference type="SUPFAM" id="SSF69065">
    <property type="entry name" value="RNase III domain-like"/>
    <property type="match status" value="2"/>
</dbReference>
<dbReference type="CDD" id="cd18802">
    <property type="entry name" value="SF2_C_dicer"/>
    <property type="match status" value="1"/>
</dbReference>
<dbReference type="SMART" id="SM00487">
    <property type="entry name" value="DEXDc"/>
    <property type="match status" value="1"/>
</dbReference>
<proteinExistence type="inferred from homology"/>
<keyword evidence="13" id="KW-0464">Manganese</keyword>
<dbReference type="PROSITE" id="PS51194">
    <property type="entry name" value="HELICASE_CTER"/>
    <property type="match status" value="1"/>
</dbReference>
<evidence type="ECO:0000259" key="19">
    <source>
        <dbReference type="PROSITE" id="PS51194"/>
    </source>
</evidence>
<feature type="region of interest" description="Disordered" evidence="16">
    <location>
        <begin position="1"/>
        <end position="36"/>
    </location>
</feature>
<feature type="domain" description="Dicer dsRNA-binding fold" evidence="20">
    <location>
        <begin position="678"/>
        <end position="773"/>
    </location>
</feature>
<evidence type="ECO:0000256" key="8">
    <source>
        <dbReference type="ARBA" id="ARBA00022806"/>
    </source>
</evidence>
<dbReference type="Pfam" id="PF00636">
    <property type="entry name" value="Ribonuclease_3"/>
    <property type="match status" value="2"/>
</dbReference>
<dbReference type="EMBL" id="PHWZ01000155">
    <property type="protein sequence ID" value="TEY63380.1"/>
    <property type="molecule type" value="Genomic_DNA"/>
</dbReference>
<dbReference type="FunFam" id="1.10.1520.10:FF:000032">
    <property type="entry name" value="Dicer-like protein 2"/>
    <property type="match status" value="1"/>
</dbReference>
<dbReference type="InterPro" id="IPR036389">
    <property type="entry name" value="RNase_III_sf"/>
</dbReference>
<dbReference type="InterPro" id="IPR027417">
    <property type="entry name" value="P-loop_NTPase"/>
</dbReference>
<dbReference type="Gene3D" id="3.40.50.300">
    <property type="entry name" value="P-loop containing nucleotide triphosphate hydrolases"/>
    <property type="match status" value="2"/>
</dbReference>
<dbReference type="PANTHER" id="PTHR14950">
    <property type="entry name" value="DICER-RELATED"/>
    <property type="match status" value="1"/>
</dbReference>
<dbReference type="PANTHER" id="PTHR14950:SF37">
    <property type="entry name" value="ENDORIBONUCLEASE DICER"/>
    <property type="match status" value="1"/>
</dbReference>
<dbReference type="GO" id="GO:0005524">
    <property type="term" value="F:ATP binding"/>
    <property type="evidence" value="ECO:0007669"/>
    <property type="project" value="UniProtKB-KW"/>
</dbReference>
<dbReference type="SUPFAM" id="SSF52540">
    <property type="entry name" value="P-loop containing nucleoside triphosphate hydrolases"/>
    <property type="match status" value="1"/>
</dbReference>
<dbReference type="GO" id="GO:0005634">
    <property type="term" value="C:nucleus"/>
    <property type="evidence" value="ECO:0007669"/>
    <property type="project" value="TreeGrafter"/>
</dbReference>
<dbReference type="InterPro" id="IPR011545">
    <property type="entry name" value="DEAD/DEAH_box_helicase_dom"/>
</dbReference>
<evidence type="ECO:0000259" key="17">
    <source>
        <dbReference type="PROSITE" id="PS50142"/>
    </source>
</evidence>
<evidence type="ECO:0000256" key="5">
    <source>
        <dbReference type="ARBA" id="ARBA00022737"/>
    </source>
</evidence>
<evidence type="ECO:0000313" key="22">
    <source>
        <dbReference type="Proteomes" id="UP000297299"/>
    </source>
</evidence>
<evidence type="ECO:0000256" key="7">
    <source>
        <dbReference type="ARBA" id="ARBA00022801"/>
    </source>
</evidence>
<protein>
    <recommendedName>
        <fullName evidence="23">Dicer-like protein 2</fullName>
    </recommendedName>
</protein>
<feature type="domain" description="RNase III" evidence="17">
    <location>
        <begin position="1031"/>
        <end position="1171"/>
    </location>
</feature>
<dbReference type="GO" id="GO:0003723">
    <property type="term" value="F:RNA binding"/>
    <property type="evidence" value="ECO:0007669"/>
    <property type="project" value="UniProtKB-UniRule"/>
</dbReference>
<evidence type="ECO:0000256" key="10">
    <source>
        <dbReference type="ARBA" id="ARBA00022842"/>
    </source>
</evidence>
<evidence type="ECO:0000259" key="18">
    <source>
        <dbReference type="PROSITE" id="PS51192"/>
    </source>
</evidence>
<dbReference type="STRING" id="38488.A0A4Y8D1Z6"/>
<comment type="function">
    <text evidence="14">Dicer-like endonuclease involved in cleaving double-stranded RNA in the RNA interference (RNAi) pathway. Produces 21 to 25 bp dsRNAs (siRNAs) which target the selective destruction of homologous RNAs leading to sequence-specific suppression of gene expression, called post-transcriptional gene silencing (PTGS). Part of a broad host defense response against viral infection and transposons.</text>
</comment>
<dbReference type="SMART" id="SM00535">
    <property type="entry name" value="RIBOc"/>
    <property type="match status" value="2"/>
</dbReference>
<evidence type="ECO:0000256" key="12">
    <source>
        <dbReference type="ARBA" id="ARBA00023118"/>
    </source>
</evidence>
<name>A0A4Y8D1Z6_9HELO</name>
<reference evidence="21 22" key="1">
    <citation type="submission" date="2017-11" db="EMBL/GenBank/DDBJ databases">
        <title>Comparative genomics of Botrytis spp.</title>
        <authorList>
            <person name="Valero-Jimenez C.A."/>
            <person name="Tapia P."/>
            <person name="Veloso J."/>
            <person name="Silva-Moreno E."/>
            <person name="Staats M."/>
            <person name="Valdes J.H."/>
            <person name="Van Kan J.A.L."/>
        </authorList>
    </citation>
    <scope>NUCLEOTIDE SEQUENCE [LARGE SCALE GENOMIC DNA]</scope>
    <source>
        <strain evidence="21 22">MUCL2830</strain>
    </source>
</reference>
<evidence type="ECO:0000256" key="11">
    <source>
        <dbReference type="ARBA" id="ARBA00022884"/>
    </source>
</evidence>
<keyword evidence="6" id="KW-0547">Nucleotide-binding</keyword>
<comment type="cofactor">
    <cofactor evidence="2">
        <name>Mg(2+)</name>
        <dbReference type="ChEBI" id="CHEBI:18420"/>
    </cofactor>
</comment>
<feature type="domain" description="RNase III" evidence="17">
    <location>
        <begin position="1212"/>
        <end position="1393"/>
    </location>
</feature>
<feature type="domain" description="Helicase C-terminal" evidence="19">
    <location>
        <begin position="484"/>
        <end position="659"/>
    </location>
</feature>
<dbReference type="PROSITE" id="PS51327">
    <property type="entry name" value="DICER_DSRBF"/>
    <property type="match status" value="1"/>
</dbReference>
<dbReference type="CDD" id="cd00593">
    <property type="entry name" value="RIBOc"/>
    <property type="match status" value="2"/>
</dbReference>
<dbReference type="FunFam" id="3.40.50.300:FF:002480">
    <property type="entry name" value="Dicer-like protein 2"/>
    <property type="match status" value="1"/>
</dbReference>